<dbReference type="InterPro" id="IPR036908">
    <property type="entry name" value="RlpA-like_sf"/>
</dbReference>
<reference evidence="7 10" key="2">
    <citation type="submission" date="2019-09" db="EMBL/GenBank/DDBJ databases">
        <title>Identification of Malikia spinosa a prominent benzene-, toluene-, and ethylbenzene-degrading bacterium: enrichment, isolation and whole genome sequencing.</title>
        <authorList>
            <person name="Tancsics A."/>
            <person name="Revesz F."/>
            <person name="Kriszt B."/>
        </authorList>
    </citation>
    <scope>NUCLEOTIDE SEQUENCE [LARGE SCALE GENOMIC DNA]</scope>
    <source>
        <strain evidence="7 10">AB6</strain>
    </source>
</reference>
<dbReference type="EMBL" id="PVLR01000006">
    <property type="protein sequence ID" value="PRD70248.1"/>
    <property type="molecule type" value="Genomic_DNA"/>
</dbReference>
<evidence type="ECO:0000313" key="9">
    <source>
        <dbReference type="Proteomes" id="UP000238326"/>
    </source>
</evidence>
<dbReference type="PANTHER" id="PTHR30124">
    <property type="entry name" value="MEMBRANE-BOUND LYTIC MUREIN TRANSGLYCOSYLASE A"/>
    <property type="match status" value="1"/>
</dbReference>
<dbReference type="CDD" id="cd14668">
    <property type="entry name" value="mlta_B"/>
    <property type="match status" value="1"/>
</dbReference>
<evidence type="ECO:0000313" key="10">
    <source>
        <dbReference type="Proteomes" id="UP000481947"/>
    </source>
</evidence>
<dbReference type="PANTHER" id="PTHR30124:SF0">
    <property type="entry name" value="MEMBRANE-BOUND LYTIC MUREIN TRANSGLYCOSYLASE A"/>
    <property type="match status" value="1"/>
</dbReference>
<gene>
    <name evidence="8" type="ORF">C6P61_02000</name>
    <name evidence="7" type="ORF">F5985_06960</name>
</gene>
<dbReference type="CDD" id="cd14485">
    <property type="entry name" value="mltA_like_LT_A"/>
    <property type="match status" value="1"/>
</dbReference>
<reference evidence="8 9" key="1">
    <citation type="submission" date="2018-03" db="EMBL/GenBank/DDBJ databases">
        <title>Comparative genomics illustrates the genes involved in a hyperalkaliphilic mechanisms of Serpentinomonas isolated from highly-alkaline calcium-rich serpentinized springs.</title>
        <authorList>
            <person name="Suzuki S."/>
            <person name="Ishii S."/>
            <person name="Walworth N."/>
            <person name="Bird L."/>
            <person name="Kuenen J.G."/>
            <person name="Nealson K.H."/>
        </authorList>
    </citation>
    <scope>NUCLEOTIDE SEQUENCE [LARGE SCALE GENOMIC DNA]</scope>
    <source>
        <strain evidence="8 9">83</strain>
    </source>
</reference>
<dbReference type="Pfam" id="PF03562">
    <property type="entry name" value="MltA"/>
    <property type="match status" value="1"/>
</dbReference>
<dbReference type="GO" id="GO:0004553">
    <property type="term" value="F:hydrolase activity, hydrolyzing O-glycosyl compounds"/>
    <property type="evidence" value="ECO:0007669"/>
    <property type="project" value="InterPro"/>
</dbReference>
<dbReference type="Proteomes" id="UP000481947">
    <property type="component" value="Unassembled WGS sequence"/>
</dbReference>
<proteinExistence type="predicted"/>
<dbReference type="InterPro" id="IPR005300">
    <property type="entry name" value="MltA_B"/>
</dbReference>
<dbReference type="GO" id="GO:0009253">
    <property type="term" value="P:peptidoglycan catabolic process"/>
    <property type="evidence" value="ECO:0007669"/>
    <property type="project" value="TreeGrafter"/>
</dbReference>
<dbReference type="AlphaFoldDB" id="A0A2S9KIG9"/>
<dbReference type="Proteomes" id="UP000238326">
    <property type="component" value="Unassembled WGS sequence"/>
</dbReference>
<keyword evidence="3" id="KW-0456">Lyase</keyword>
<dbReference type="Gene3D" id="2.40.40.10">
    <property type="entry name" value="RlpA-like domain"/>
    <property type="match status" value="2"/>
</dbReference>
<protein>
    <recommendedName>
        <fullName evidence="2">peptidoglycan lytic exotransglycosylase</fullName>
        <ecNumber evidence="2">4.2.2.n1</ecNumber>
    </recommendedName>
    <alternativeName>
        <fullName evidence="5">Murein hydrolase A</fullName>
    </alternativeName>
</protein>
<accession>A0A2S9KIG9</accession>
<evidence type="ECO:0000256" key="2">
    <source>
        <dbReference type="ARBA" id="ARBA00012587"/>
    </source>
</evidence>
<name>A0A2S9KIG9_9BURK</name>
<evidence type="ECO:0000256" key="4">
    <source>
        <dbReference type="ARBA" id="ARBA00023316"/>
    </source>
</evidence>
<dbReference type="GO" id="GO:0071555">
    <property type="term" value="P:cell wall organization"/>
    <property type="evidence" value="ECO:0007669"/>
    <property type="project" value="UniProtKB-KW"/>
</dbReference>
<evidence type="ECO:0000313" key="8">
    <source>
        <dbReference type="EMBL" id="PRD70248.1"/>
    </source>
</evidence>
<dbReference type="PIRSF" id="PIRSF019422">
    <property type="entry name" value="MltA"/>
    <property type="match status" value="1"/>
</dbReference>
<evidence type="ECO:0000256" key="1">
    <source>
        <dbReference type="ARBA" id="ARBA00001420"/>
    </source>
</evidence>
<comment type="catalytic activity">
    <reaction evidence="1">
        <text>Exolytic cleavage of the (1-&gt;4)-beta-glycosidic linkage between N-acetylmuramic acid (MurNAc) and N-acetylglucosamine (GlcNAc) residues in peptidoglycan, from either the reducing or the non-reducing ends of the peptidoglycan chains, with concomitant formation of a 1,6-anhydrobond in the MurNAc residue.</text>
        <dbReference type="EC" id="4.2.2.n1"/>
    </reaction>
</comment>
<organism evidence="8 9">
    <name type="scientific">Malikia spinosa</name>
    <dbReference type="NCBI Taxonomy" id="86180"/>
    <lineage>
        <taxon>Bacteria</taxon>
        <taxon>Pseudomonadati</taxon>
        <taxon>Pseudomonadota</taxon>
        <taxon>Betaproteobacteria</taxon>
        <taxon>Burkholderiales</taxon>
        <taxon>Comamonadaceae</taxon>
        <taxon>Malikia</taxon>
    </lineage>
</organism>
<dbReference type="EMBL" id="VYSB01000005">
    <property type="protein sequence ID" value="MYZ51878.1"/>
    <property type="molecule type" value="Genomic_DNA"/>
</dbReference>
<sequence length="464" mass="50515">MRSVPAWWSANSTWPGCNRCASSCPRCSIAGSETRSPLAALARAKISGMNRLILPSPTPPCGLARPPGATLLRRAALLVSAWLLAACNTVPLPQERVVLPQQATPDPTGRAAVVTPQSSAAWQWADSQPLPETIARGKSVWTPARWSELPGWGFDALHEAWNAWLRSCERPAPGFGPVCAEVRQLTLASAEEQHDWLMRRLQPYRLSAPAGETKGLLTGYYEPVMSASRLPDAGFGVPLYRLPAGVKNGTPWYSRQDMERSPQAKAALKGQEIAWLADPIDALLLQIQGSGRLNITEADGSQRQVRLAYAGTNGQPYQSVARWLLDRKLINSGTWEAIRTWAQQNPGRVPEMLAANPRVVFFREEALGEFEARFGPRGAQGVALTPGRSIAVDRDSIPYGTPVWLRSAGPAAQFEKLVLAQDTGSAIVGAVRADYFTGWGDDAYTLAAGLKQPLELWALWPRSQ</sequence>
<dbReference type="GO" id="GO:0008933">
    <property type="term" value="F:peptidoglycan lytic transglycosylase activity"/>
    <property type="evidence" value="ECO:0007669"/>
    <property type="project" value="TreeGrafter"/>
</dbReference>
<dbReference type="SUPFAM" id="SSF50685">
    <property type="entry name" value="Barwin-like endoglucanases"/>
    <property type="match status" value="1"/>
</dbReference>
<dbReference type="Pfam" id="PF06725">
    <property type="entry name" value="3D"/>
    <property type="match status" value="1"/>
</dbReference>
<dbReference type="EC" id="4.2.2.n1" evidence="2"/>
<dbReference type="InterPro" id="IPR026044">
    <property type="entry name" value="MltA"/>
</dbReference>
<evidence type="ECO:0000256" key="3">
    <source>
        <dbReference type="ARBA" id="ARBA00023239"/>
    </source>
</evidence>
<comment type="caution">
    <text evidence="8">The sequence shown here is derived from an EMBL/GenBank/DDBJ whole genome shotgun (WGS) entry which is preliminary data.</text>
</comment>
<dbReference type="GO" id="GO:0019867">
    <property type="term" value="C:outer membrane"/>
    <property type="evidence" value="ECO:0007669"/>
    <property type="project" value="InterPro"/>
</dbReference>
<evidence type="ECO:0000259" key="6">
    <source>
        <dbReference type="SMART" id="SM00925"/>
    </source>
</evidence>
<keyword evidence="9" id="KW-1185">Reference proteome</keyword>
<dbReference type="Gene3D" id="2.40.240.50">
    <property type="entry name" value="Barwin-like endoglucanases"/>
    <property type="match status" value="1"/>
</dbReference>
<dbReference type="SMART" id="SM00925">
    <property type="entry name" value="MltA"/>
    <property type="match status" value="1"/>
</dbReference>
<dbReference type="InterPro" id="IPR010611">
    <property type="entry name" value="3D_dom"/>
</dbReference>
<dbReference type="OrthoDB" id="9783686at2"/>
<dbReference type="GO" id="GO:0009254">
    <property type="term" value="P:peptidoglycan turnover"/>
    <property type="evidence" value="ECO:0007669"/>
    <property type="project" value="InterPro"/>
</dbReference>
<evidence type="ECO:0000256" key="5">
    <source>
        <dbReference type="ARBA" id="ARBA00030918"/>
    </source>
</evidence>
<evidence type="ECO:0000313" key="7">
    <source>
        <dbReference type="EMBL" id="MYZ51878.1"/>
    </source>
</evidence>
<keyword evidence="4" id="KW-0961">Cell wall biogenesis/degradation</keyword>
<feature type="domain" description="Lytic transglycosylase MltA" evidence="6">
    <location>
        <begin position="224"/>
        <end position="363"/>
    </location>
</feature>